<evidence type="ECO:0000256" key="6">
    <source>
        <dbReference type="NCBIfam" id="TIGR01487"/>
    </source>
</evidence>
<dbReference type="SUPFAM" id="SSF56784">
    <property type="entry name" value="HAD-like"/>
    <property type="match status" value="1"/>
</dbReference>
<keyword evidence="1 5" id="KW-0479">Metal-binding</keyword>
<dbReference type="EC" id="3.1.3.18" evidence="5 6"/>
<comment type="caution">
    <text evidence="7">The sequence shown here is derived from an EMBL/GenBank/DDBJ whole genome shotgun (WGS) entry which is preliminary data.</text>
</comment>
<evidence type="ECO:0000256" key="5">
    <source>
        <dbReference type="HAMAP-Rule" id="MF_01419"/>
    </source>
</evidence>
<feature type="active site" description="Nucleophile" evidence="5">
    <location>
        <position position="9"/>
    </location>
</feature>
<reference evidence="7 8" key="1">
    <citation type="submission" date="2023-08" db="EMBL/GenBank/DDBJ databases">
        <title>Draft genome sequence of Thermococcus waiotapuensis WT1T, a thermophilic sulphur-dependent archaeon from order Thermococcales.</title>
        <authorList>
            <person name="Manners S.H."/>
            <person name="Carere C.R."/>
            <person name="Dhami M.K."/>
            <person name="Dobson R.C.J."/>
            <person name="Stott M.B."/>
        </authorList>
    </citation>
    <scope>NUCLEOTIDE SEQUENCE [LARGE SCALE GENOMIC DNA]</scope>
    <source>
        <strain evidence="7 8">WT1</strain>
    </source>
</reference>
<feature type="binding site" evidence="5">
    <location>
        <position position="184"/>
    </location>
    <ligand>
        <name>Mg(2+)</name>
        <dbReference type="ChEBI" id="CHEBI:18420"/>
    </ligand>
</feature>
<evidence type="ECO:0000256" key="4">
    <source>
        <dbReference type="ARBA" id="ARBA00023277"/>
    </source>
</evidence>
<evidence type="ECO:0000256" key="2">
    <source>
        <dbReference type="ARBA" id="ARBA00022801"/>
    </source>
</evidence>
<dbReference type="PANTHER" id="PTHR10000">
    <property type="entry name" value="PHOSPHOSERINE PHOSPHATASE"/>
    <property type="match status" value="1"/>
</dbReference>
<name>A0AAE4NTH1_9EURY</name>
<keyword evidence="4 5" id="KW-0119">Carbohydrate metabolism</keyword>
<dbReference type="InterPro" id="IPR006382">
    <property type="entry name" value="PGPase"/>
</dbReference>
<feature type="binding site" evidence="5">
    <location>
        <position position="9"/>
    </location>
    <ligand>
        <name>Mg(2+)</name>
        <dbReference type="ChEBI" id="CHEBI:18420"/>
    </ligand>
</feature>
<accession>A0AAE4NTH1</accession>
<dbReference type="NCBIfam" id="NF002245">
    <property type="entry name" value="PRK01158.1"/>
    <property type="match status" value="1"/>
</dbReference>
<dbReference type="NCBIfam" id="TIGR01482">
    <property type="entry name" value="SPP-subfamily"/>
    <property type="match status" value="1"/>
</dbReference>
<evidence type="ECO:0000313" key="7">
    <source>
        <dbReference type="EMBL" id="MDV3103360.1"/>
    </source>
</evidence>
<keyword evidence="3 5" id="KW-0460">Magnesium</keyword>
<sequence length="247" mass="26810">MGIKAISLDIDGTITYKDRTLSVEALKAIRLAERLGLPVMLVTGNSVPFAEAASVLIGTSGPVIAEDGGALSLRGGGTRRRVFLTDMDEEWILWSELKRRYPGAELSYSMPERKAGLVITRGVPVEVVREIIGELGLNLIAVDSGFAIHIKKPWINKGTGIEKACEFLGISPREVAHVGDGENDLDAFRVVGYRVAIAQAPESLKEKADYITKKPYGDGGAEAILHILKKFGYLGEDDNQESEDVEE</sequence>
<feature type="binding site" evidence="5">
    <location>
        <position position="11"/>
    </location>
    <ligand>
        <name>Mg(2+)</name>
        <dbReference type="ChEBI" id="CHEBI:18420"/>
    </ligand>
</feature>
<dbReference type="InterPro" id="IPR036412">
    <property type="entry name" value="HAD-like_sf"/>
</dbReference>
<feature type="binding site" evidence="5">
    <location>
        <position position="157"/>
    </location>
    <ligand>
        <name>substrate</name>
    </ligand>
</feature>
<keyword evidence="2 5" id="KW-0378">Hydrolase</keyword>
<dbReference type="GO" id="GO:0008967">
    <property type="term" value="F:phosphoglycolate phosphatase activity"/>
    <property type="evidence" value="ECO:0007669"/>
    <property type="project" value="UniProtKB-UniRule"/>
</dbReference>
<comment type="cofactor">
    <cofactor evidence="5">
        <name>Mg(2+)</name>
        <dbReference type="ChEBI" id="CHEBI:18420"/>
    </cofactor>
</comment>
<proteinExistence type="inferred from homology"/>
<dbReference type="HAMAP" id="MF_01419">
    <property type="entry name" value="GPH_hydrolase_arch"/>
    <property type="match status" value="1"/>
</dbReference>
<evidence type="ECO:0000313" key="8">
    <source>
        <dbReference type="Proteomes" id="UP001245683"/>
    </source>
</evidence>
<organism evidence="7 8">
    <name type="scientific">Thermococcus waiotapuensis</name>
    <dbReference type="NCBI Taxonomy" id="90909"/>
    <lineage>
        <taxon>Archaea</taxon>
        <taxon>Methanobacteriati</taxon>
        <taxon>Methanobacteriota</taxon>
        <taxon>Thermococci</taxon>
        <taxon>Thermococcales</taxon>
        <taxon>Thermococcaceae</taxon>
        <taxon>Thermococcus</taxon>
    </lineage>
</organism>
<protein>
    <recommendedName>
        <fullName evidence="5 6">Phosphoglycolate phosphatase</fullName>
        <shortName evidence="5">PGP</shortName>
        <shortName evidence="5">PGPase</shortName>
        <ecNumber evidence="5 6">3.1.3.18</ecNumber>
    </recommendedName>
</protein>
<dbReference type="Gene3D" id="3.90.1070.10">
    <property type="match status" value="1"/>
</dbReference>
<dbReference type="EMBL" id="JAVDZE010000001">
    <property type="protein sequence ID" value="MDV3103360.1"/>
    <property type="molecule type" value="Genomic_DNA"/>
</dbReference>
<comment type="function">
    <text evidence="5">Catalyzes the dephosphorylation of 2-phosphoglycolate.</text>
</comment>
<dbReference type="Proteomes" id="UP001245683">
    <property type="component" value="Unassembled WGS sequence"/>
</dbReference>
<dbReference type="Pfam" id="PF08282">
    <property type="entry name" value="Hydrolase_3"/>
    <property type="match status" value="2"/>
</dbReference>
<comment type="catalytic activity">
    <reaction evidence="5">
        <text>2-phosphoglycolate + H2O = glycolate + phosphate</text>
        <dbReference type="Rhea" id="RHEA:14369"/>
        <dbReference type="ChEBI" id="CHEBI:15377"/>
        <dbReference type="ChEBI" id="CHEBI:29805"/>
        <dbReference type="ChEBI" id="CHEBI:43474"/>
        <dbReference type="ChEBI" id="CHEBI:58033"/>
        <dbReference type="EC" id="3.1.3.18"/>
    </reaction>
</comment>
<dbReference type="InterPro" id="IPR023214">
    <property type="entry name" value="HAD_sf"/>
</dbReference>
<dbReference type="CDD" id="cd01427">
    <property type="entry name" value="HAD_like"/>
    <property type="match status" value="1"/>
</dbReference>
<dbReference type="GO" id="GO:0005829">
    <property type="term" value="C:cytosol"/>
    <property type="evidence" value="ECO:0007669"/>
    <property type="project" value="TreeGrafter"/>
</dbReference>
<dbReference type="RefSeq" id="WP_315339975.1">
    <property type="nucleotide sequence ID" value="NZ_JAVDZE010000001.1"/>
</dbReference>
<dbReference type="Gene3D" id="3.40.50.1000">
    <property type="entry name" value="HAD superfamily/HAD-like"/>
    <property type="match status" value="1"/>
</dbReference>
<dbReference type="AlphaFoldDB" id="A0AAE4NTH1"/>
<evidence type="ECO:0000256" key="3">
    <source>
        <dbReference type="ARBA" id="ARBA00022842"/>
    </source>
</evidence>
<evidence type="ECO:0000256" key="1">
    <source>
        <dbReference type="ARBA" id="ARBA00022723"/>
    </source>
</evidence>
<comment type="similarity">
    <text evidence="5">Belongs to the archaeal SPP-like hydrolase family.</text>
</comment>
<dbReference type="CDD" id="cd07514">
    <property type="entry name" value="HAD_Pase"/>
    <property type="match status" value="1"/>
</dbReference>
<dbReference type="PANTHER" id="PTHR10000:SF8">
    <property type="entry name" value="HAD SUPERFAMILY HYDROLASE-LIKE, TYPE 3"/>
    <property type="match status" value="1"/>
</dbReference>
<gene>
    <name evidence="7" type="ORF">RBI02_02195</name>
</gene>
<feature type="binding site" evidence="5">
    <location>
        <position position="180"/>
    </location>
    <ligand>
        <name>Mg(2+)</name>
        <dbReference type="ChEBI" id="CHEBI:18420"/>
    </ligand>
</feature>
<dbReference type="NCBIfam" id="TIGR01487">
    <property type="entry name" value="Pglycolate_arch"/>
    <property type="match status" value="1"/>
</dbReference>
<keyword evidence="8" id="KW-1185">Reference proteome</keyword>
<dbReference type="GO" id="GO:0000287">
    <property type="term" value="F:magnesium ion binding"/>
    <property type="evidence" value="ECO:0007669"/>
    <property type="project" value="InterPro"/>
</dbReference>